<dbReference type="InterPro" id="IPR054612">
    <property type="entry name" value="Phage_capsid-like_C"/>
</dbReference>
<dbReference type="RefSeq" id="WP_242866891.1">
    <property type="nucleotide sequence ID" value="NZ_LITQ01000008.1"/>
</dbReference>
<dbReference type="PATRIC" id="fig|1705578.3.peg.3653"/>
<dbReference type="NCBIfam" id="TIGR01554">
    <property type="entry name" value="major_cap_HK97"/>
    <property type="match status" value="1"/>
</dbReference>
<gene>
    <name evidence="4" type="ORF">CLCOS_08130</name>
    <name evidence="3" type="ORF">WX73_03659</name>
</gene>
<dbReference type="InterPro" id="IPR024455">
    <property type="entry name" value="Phage_capsid"/>
</dbReference>
<reference evidence="3 5" key="1">
    <citation type="journal article" date="2015" name="Biotechnol. Bioeng.">
        <title>Genome sequence and phenotypic characterization of Caulobacter segnis.</title>
        <authorList>
            <person name="Patel S."/>
            <person name="Fletcher B."/>
            <person name="Scott D.C."/>
            <person name="Ely B."/>
        </authorList>
    </citation>
    <scope>NUCLEOTIDE SEQUENCE [LARGE SCALE GENOMIC DNA]</scope>
    <source>
        <strain evidence="3 5">PS02</strain>
    </source>
</reference>
<evidence type="ECO:0000259" key="2">
    <source>
        <dbReference type="Pfam" id="PF05065"/>
    </source>
</evidence>
<dbReference type="Pfam" id="PF05065">
    <property type="entry name" value="Phage_capsid"/>
    <property type="match status" value="1"/>
</dbReference>
<feature type="domain" description="Phage capsid-like C-terminal" evidence="2">
    <location>
        <begin position="99"/>
        <end position="374"/>
    </location>
</feature>
<dbReference type="AlphaFoldDB" id="A0A166TTY6"/>
<dbReference type="EMBL" id="LROR01000032">
    <property type="protein sequence ID" value="OBR96651.1"/>
    <property type="molecule type" value="Genomic_DNA"/>
</dbReference>
<evidence type="ECO:0000313" key="6">
    <source>
        <dbReference type="Proteomes" id="UP000093694"/>
    </source>
</evidence>
<sequence length="398" mass="43417">MAMKSKDLIQQELKQNLADAFKSEDPDAITQAFTNFAETVQQNVLEEYNTYQKTQDSNILAKRGIHQLTSQEEKYYQVFINAATSSNPKQSIADIDVAFPETIIDNILDDITTSHPLLDQITFTNTTILTKMLVNKQGSQLAAWGALNSAITKELEGAIGKIDLTICKLTAYMPISKDMLNVGPTWIDAYVRGTLSEAIALALETAIIDGTGKDEPIGMDRSVADDVTVTGGVYPKKTAKVLTAFDPVSYGAILGQLSKAPNGKTRPITNVLLVVNPSDYFTKIFPATTVRAADGTYSHDVFPFPTTVIQSPAVAANEAVVGIANKYFMGLGSGERGGKIEYSDEFKFLDDERVYLTRMYGNGRALDDNAFILLDISNIEPATLQVSVNNVVKTKEQA</sequence>
<evidence type="ECO:0000313" key="5">
    <source>
        <dbReference type="Proteomes" id="UP000077384"/>
    </source>
</evidence>
<name>A0A166TTY6_9CLOT</name>
<comment type="caution">
    <text evidence="3">The sequence shown here is derived from an EMBL/GenBank/DDBJ whole genome shotgun (WGS) entry which is preliminary data.</text>
</comment>
<protein>
    <submittedName>
        <fullName evidence="3">Phage capsid family protein</fullName>
    </submittedName>
</protein>
<dbReference type="Proteomes" id="UP000093694">
    <property type="component" value="Unassembled WGS sequence"/>
</dbReference>
<organism evidence="3 5">
    <name type="scientific">Clostridium coskatii</name>
    <dbReference type="NCBI Taxonomy" id="1705578"/>
    <lineage>
        <taxon>Bacteria</taxon>
        <taxon>Bacillati</taxon>
        <taxon>Bacillota</taxon>
        <taxon>Clostridia</taxon>
        <taxon>Eubacteriales</taxon>
        <taxon>Clostridiaceae</taxon>
        <taxon>Clostridium</taxon>
    </lineage>
</organism>
<proteinExistence type="predicted"/>
<keyword evidence="6" id="KW-1185">Reference proteome</keyword>
<reference evidence="4 6" key="2">
    <citation type="journal article" date="2016" name="Front. Microbiol.">
        <title>Industrial Acetogenic Biocatalysts: A Comparative Metabolic and Genomic Analysis.</title>
        <authorList>
            <person name="Bengelsdorf F."/>
            <person name="Poehlein A."/>
            <person name="Sonja S."/>
            <person name="Erz C."/>
            <person name="Hummel T."/>
            <person name="Hoffmeister S."/>
            <person name="Daniel R."/>
            <person name="Durre P."/>
        </authorList>
    </citation>
    <scope>NUCLEOTIDE SEQUENCE [LARGE SCALE GENOMIC DNA]</scope>
    <source>
        <strain evidence="4 6">PTA-10522</strain>
    </source>
</reference>
<dbReference type="EMBL" id="LITQ01000008">
    <property type="protein sequence ID" value="OAA94089.1"/>
    <property type="molecule type" value="Genomic_DNA"/>
</dbReference>
<evidence type="ECO:0000313" key="4">
    <source>
        <dbReference type="EMBL" id="OBR96651.1"/>
    </source>
</evidence>
<evidence type="ECO:0000313" key="3">
    <source>
        <dbReference type="EMBL" id="OAA94089.1"/>
    </source>
</evidence>
<dbReference type="Proteomes" id="UP000077384">
    <property type="component" value="Unassembled WGS sequence"/>
</dbReference>
<dbReference type="Gene3D" id="3.30.2400.10">
    <property type="entry name" value="Major capsid protein gp5"/>
    <property type="match status" value="1"/>
</dbReference>
<comment type="subcellular location">
    <subcellularLocation>
        <location evidence="1">Virion</location>
    </subcellularLocation>
</comment>
<dbReference type="SUPFAM" id="SSF56563">
    <property type="entry name" value="Major capsid protein gp5"/>
    <property type="match status" value="1"/>
</dbReference>
<accession>A0A166TTY6</accession>
<evidence type="ECO:0000256" key="1">
    <source>
        <dbReference type="ARBA" id="ARBA00004328"/>
    </source>
</evidence>